<proteinExistence type="predicted"/>
<comment type="caution">
    <text evidence="1">The sequence shown here is derived from an EMBL/GenBank/DDBJ whole genome shotgun (WGS) entry which is preliminary data.</text>
</comment>
<evidence type="ECO:0000313" key="2">
    <source>
        <dbReference type="Proteomes" id="UP001434883"/>
    </source>
</evidence>
<gene>
    <name evidence="1" type="ORF">XENOCAPTIV_029249</name>
</gene>
<accession>A0ABV0R6Q1</accession>
<reference evidence="1 2" key="1">
    <citation type="submission" date="2021-06" db="EMBL/GenBank/DDBJ databases">
        <authorList>
            <person name="Palmer J.M."/>
        </authorList>
    </citation>
    <scope>NUCLEOTIDE SEQUENCE [LARGE SCALE GENOMIC DNA]</scope>
    <source>
        <strain evidence="1 2">XC_2019</strain>
        <tissue evidence="1">Muscle</tissue>
    </source>
</reference>
<protein>
    <submittedName>
        <fullName evidence="1">Uncharacterized protein</fullName>
    </submittedName>
</protein>
<dbReference type="EMBL" id="JAHRIN010034446">
    <property type="protein sequence ID" value="MEQ2203367.1"/>
    <property type="molecule type" value="Genomic_DNA"/>
</dbReference>
<organism evidence="1 2">
    <name type="scientific">Xenoophorus captivus</name>
    <dbReference type="NCBI Taxonomy" id="1517983"/>
    <lineage>
        <taxon>Eukaryota</taxon>
        <taxon>Metazoa</taxon>
        <taxon>Chordata</taxon>
        <taxon>Craniata</taxon>
        <taxon>Vertebrata</taxon>
        <taxon>Euteleostomi</taxon>
        <taxon>Actinopterygii</taxon>
        <taxon>Neopterygii</taxon>
        <taxon>Teleostei</taxon>
        <taxon>Neoteleostei</taxon>
        <taxon>Acanthomorphata</taxon>
        <taxon>Ovalentaria</taxon>
        <taxon>Atherinomorphae</taxon>
        <taxon>Cyprinodontiformes</taxon>
        <taxon>Goodeidae</taxon>
        <taxon>Xenoophorus</taxon>
    </lineage>
</organism>
<sequence length="133" mass="15089">MTPRCEHCGENVKKINQQVSVMRKEIKNLRQTLDGAVRAHRKHLMSLQTAMSKIDLTGHDKKDCTPSSPSLSAQDALEQGRYFHMSTFLLFNIHILPNVLSGSAVRTENKMSKNSYSQNFKKPEELLIKSTFA</sequence>
<dbReference type="Proteomes" id="UP001434883">
    <property type="component" value="Unassembled WGS sequence"/>
</dbReference>
<name>A0ABV0R6Q1_9TELE</name>
<evidence type="ECO:0000313" key="1">
    <source>
        <dbReference type="EMBL" id="MEQ2203367.1"/>
    </source>
</evidence>
<keyword evidence="2" id="KW-1185">Reference proteome</keyword>